<keyword evidence="1" id="KW-1133">Transmembrane helix</keyword>
<evidence type="ECO:0000313" key="3">
    <source>
        <dbReference type="Proteomes" id="UP000641932"/>
    </source>
</evidence>
<gene>
    <name evidence="2" type="ORF">GCM10012280_21820</name>
</gene>
<dbReference type="EMBL" id="BMMS01000008">
    <property type="protein sequence ID" value="GGO86221.1"/>
    <property type="molecule type" value="Genomic_DNA"/>
</dbReference>
<reference evidence="2" key="2">
    <citation type="submission" date="2020-09" db="EMBL/GenBank/DDBJ databases">
        <authorList>
            <person name="Sun Q."/>
            <person name="Zhou Y."/>
        </authorList>
    </citation>
    <scope>NUCLEOTIDE SEQUENCE</scope>
    <source>
        <strain evidence="2">CGMCC 4.7201</strain>
    </source>
</reference>
<keyword evidence="1" id="KW-0812">Transmembrane</keyword>
<evidence type="ECO:0000256" key="1">
    <source>
        <dbReference type="SAM" id="Phobius"/>
    </source>
</evidence>
<comment type="caution">
    <text evidence="2">The sequence shown here is derived from an EMBL/GenBank/DDBJ whole genome shotgun (WGS) entry which is preliminary data.</text>
</comment>
<proteinExistence type="predicted"/>
<protein>
    <submittedName>
        <fullName evidence="2">Uncharacterized protein</fullName>
    </submittedName>
</protein>
<name>A0A917ZMF4_9ACTN</name>
<dbReference type="Proteomes" id="UP000641932">
    <property type="component" value="Unassembled WGS sequence"/>
</dbReference>
<reference evidence="2" key="1">
    <citation type="journal article" date="2014" name="Int. J. Syst. Evol. Microbiol.">
        <title>Complete genome sequence of Corynebacterium casei LMG S-19264T (=DSM 44701T), isolated from a smear-ripened cheese.</title>
        <authorList>
            <consortium name="US DOE Joint Genome Institute (JGI-PGF)"/>
            <person name="Walter F."/>
            <person name="Albersmeier A."/>
            <person name="Kalinowski J."/>
            <person name="Ruckert C."/>
        </authorList>
    </citation>
    <scope>NUCLEOTIDE SEQUENCE</scope>
    <source>
        <strain evidence="2">CGMCC 4.7201</strain>
    </source>
</reference>
<dbReference type="RefSeq" id="WP_189131382.1">
    <property type="nucleotide sequence ID" value="NZ_BMMS01000008.1"/>
</dbReference>
<evidence type="ECO:0000313" key="2">
    <source>
        <dbReference type="EMBL" id="GGO86221.1"/>
    </source>
</evidence>
<organism evidence="2 3">
    <name type="scientific">Wenjunlia tyrosinilytica</name>
    <dbReference type="NCBI Taxonomy" id="1544741"/>
    <lineage>
        <taxon>Bacteria</taxon>
        <taxon>Bacillati</taxon>
        <taxon>Actinomycetota</taxon>
        <taxon>Actinomycetes</taxon>
        <taxon>Kitasatosporales</taxon>
        <taxon>Streptomycetaceae</taxon>
        <taxon>Wenjunlia</taxon>
    </lineage>
</organism>
<feature type="transmembrane region" description="Helical" evidence="1">
    <location>
        <begin position="12"/>
        <end position="35"/>
    </location>
</feature>
<keyword evidence="3" id="KW-1185">Reference proteome</keyword>
<accession>A0A917ZMF4</accession>
<dbReference type="AlphaFoldDB" id="A0A917ZMF4"/>
<sequence>MRSLSRDGIAHWPRSALVATGLGIGAVGGFLGGLFRDRRGGRMPQGVSRPMGTRF</sequence>
<keyword evidence="1" id="KW-0472">Membrane</keyword>